<protein>
    <recommendedName>
        <fullName evidence="2">ATPase</fullName>
    </recommendedName>
</protein>
<name>A0A381NNB0_9ZZZZ</name>
<dbReference type="SUPFAM" id="SSF52540">
    <property type="entry name" value="P-loop containing nucleoside triphosphate hydrolases"/>
    <property type="match status" value="1"/>
</dbReference>
<reference evidence="1" key="1">
    <citation type="submission" date="2018-05" db="EMBL/GenBank/DDBJ databases">
        <authorList>
            <person name="Lanie J.A."/>
            <person name="Ng W.-L."/>
            <person name="Kazmierczak K.M."/>
            <person name="Andrzejewski T.M."/>
            <person name="Davidsen T.M."/>
            <person name="Wayne K.J."/>
            <person name="Tettelin H."/>
            <person name="Glass J.I."/>
            <person name="Rusch D."/>
            <person name="Podicherti R."/>
            <person name="Tsui H.-C.T."/>
            <person name="Winkler M.E."/>
        </authorList>
    </citation>
    <scope>NUCLEOTIDE SEQUENCE</scope>
</reference>
<dbReference type="EMBL" id="UINC01000479">
    <property type="protein sequence ID" value="SUZ56086.1"/>
    <property type="molecule type" value="Genomic_DNA"/>
</dbReference>
<sequence>MSGVGKTHLSKLLSKEGGWFHYSGDFRIGASHLKNDIIDNIANKMRVDPWLSGLLKNNSISVNSQVTFDNLEPISAFLGKVGNPEEGGLQIDEFVRRQGLFLEAEIKAMYDVPSFIERSQKSGCQHFINDAGGSLCELGDTKLYKLLSENTLIIYIKASESNQQALIKRAKKIPKPVYYHPEFFQSALNDYLKEKHVAYVAQINPDDFVRWVFPKLVANRQIKYQELAEQYGYTVFSNDLYSCKNAEEVVNLICEALD</sequence>
<evidence type="ECO:0008006" key="2">
    <source>
        <dbReference type="Google" id="ProtNLM"/>
    </source>
</evidence>
<accession>A0A381NNB0</accession>
<proteinExistence type="predicted"/>
<gene>
    <name evidence="1" type="ORF">METZ01_LOCUS8940</name>
</gene>
<dbReference type="Gene3D" id="3.40.50.300">
    <property type="entry name" value="P-loop containing nucleotide triphosphate hydrolases"/>
    <property type="match status" value="1"/>
</dbReference>
<dbReference type="InterPro" id="IPR027417">
    <property type="entry name" value="P-loop_NTPase"/>
</dbReference>
<evidence type="ECO:0000313" key="1">
    <source>
        <dbReference type="EMBL" id="SUZ56086.1"/>
    </source>
</evidence>
<organism evidence="1">
    <name type="scientific">marine metagenome</name>
    <dbReference type="NCBI Taxonomy" id="408172"/>
    <lineage>
        <taxon>unclassified sequences</taxon>
        <taxon>metagenomes</taxon>
        <taxon>ecological metagenomes</taxon>
    </lineage>
</organism>
<dbReference type="AlphaFoldDB" id="A0A381NNB0"/>